<dbReference type="InterPro" id="IPR018531">
    <property type="entry name" value="DUF1993"/>
</dbReference>
<dbReference type="PANTHER" id="PTHR36922">
    <property type="entry name" value="BLL2446 PROTEIN"/>
    <property type="match status" value="1"/>
</dbReference>
<evidence type="ECO:0000313" key="2">
    <source>
        <dbReference type="Proteomes" id="UP000664052"/>
    </source>
</evidence>
<accession>A0ABS3D9R5</accession>
<dbReference type="Pfam" id="PF09351">
    <property type="entry name" value="DUF1993"/>
    <property type="match status" value="1"/>
</dbReference>
<keyword evidence="2" id="KW-1185">Reference proteome</keyword>
<evidence type="ECO:0000313" key="1">
    <source>
        <dbReference type="EMBL" id="MBN8228411.1"/>
    </source>
</evidence>
<protein>
    <submittedName>
        <fullName evidence="1">DUF1993 domain-containing protein</fullName>
    </submittedName>
</protein>
<proteinExistence type="predicted"/>
<comment type="caution">
    <text evidence="1">The sequence shown here is derived from an EMBL/GenBank/DDBJ whole genome shotgun (WGS) entry which is preliminary data.</text>
</comment>
<dbReference type="EMBL" id="JAFIMU010000007">
    <property type="protein sequence ID" value="MBN8228411.1"/>
    <property type="molecule type" value="Genomic_DNA"/>
</dbReference>
<organism evidence="1 2">
    <name type="scientific">Corallococcus macrosporus</name>
    <dbReference type="NCBI Taxonomy" id="35"/>
    <lineage>
        <taxon>Bacteria</taxon>
        <taxon>Pseudomonadati</taxon>
        <taxon>Myxococcota</taxon>
        <taxon>Myxococcia</taxon>
        <taxon>Myxococcales</taxon>
        <taxon>Cystobacterineae</taxon>
        <taxon>Myxococcaceae</taxon>
        <taxon>Corallococcus</taxon>
    </lineage>
</organism>
<reference evidence="1 2" key="1">
    <citation type="submission" date="2021-02" db="EMBL/GenBank/DDBJ databases">
        <title>De Novo genome assembly of isolated myxobacteria.</title>
        <authorList>
            <person name="Stevens D.C."/>
        </authorList>
    </citation>
    <scope>NUCLEOTIDE SEQUENCE [LARGE SCALE GENOMIC DNA]</scope>
    <source>
        <strain evidence="1 2">ATCC 29039</strain>
    </source>
</reference>
<name>A0ABS3D9R5_9BACT</name>
<dbReference type="PANTHER" id="PTHR36922:SF1">
    <property type="entry name" value="DUF1993 DOMAIN-CONTAINING PROTEIN"/>
    <property type="match status" value="1"/>
</dbReference>
<dbReference type="Proteomes" id="UP000664052">
    <property type="component" value="Unassembled WGS sequence"/>
</dbReference>
<dbReference type="Gene3D" id="1.20.120.450">
    <property type="entry name" value="dinb family like domain"/>
    <property type="match status" value="1"/>
</dbReference>
<dbReference type="SUPFAM" id="SSF109854">
    <property type="entry name" value="DinB/YfiT-like putative metalloenzymes"/>
    <property type="match status" value="1"/>
</dbReference>
<dbReference type="InterPro" id="IPR034660">
    <property type="entry name" value="DinB/YfiT-like"/>
</dbReference>
<gene>
    <name evidence="1" type="ORF">JYK02_12950</name>
</gene>
<sequence>MYFETFSQMKKQLGQLGKWLEAGAAHAKAKSFDPNLYLGFRLAPDQLPFVKQVQIACDAAKLGASRLTGKPAPSHADTEQTLEELGARVRSTIEYLDTLTAKDFEGAATRVITNPRWEGKVMSGADNFQEHIIPNFYFHLTHTYALLRHNGVNLGKADYLGTLSLRAP</sequence>